<dbReference type="GO" id="GO:0045944">
    <property type="term" value="P:positive regulation of transcription by RNA polymerase II"/>
    <property type="evidence" value="ECO:0007669"/>
    <property type="project" value="TreeGrafter"/>
</dbReference>
<dbReference type="KEGG" id="pfy:PFICI_06683"/>
<reference evidence="4" key="1">
    <citation type="journal article" date="2015" name="BMC Genomics">
        <title>Genomic and transcriptomic analysis of the endophytic fungus Pestalotiopsis fici reveals its lifestyle and high potential for synthesis of natural products.</title>
        <authorList>
            <person name="Wang X."/>
            <person name="Zhang X."/>
            <person name="Liu L."/>
            <person name="Xiang M."/>
            <person name="Wang W."/>
            <person name="Sun X."/>
            <person name="Che Y."/>
            <person name="Guo L."/>
            <person name="Liu G."/>
            <person name="Guo L."/>
            <person name="Wang C."/>
            <person name="Yin W.B."/>
            <person name="Stadler M."/>
            <person name="Zhang X."/>
            <person name="Liu X."/>
        </authorList>
    </citation>
    <scope>NUCLEOTIDE SEQUENCE [LARGE SCALE GENOMIC DNA]</scope>
    <source>
        <strain evidence="4">W106-1 / CGMCC3.15140</strain>
    </source>
</reference>
<dbReference type="HOGENOM" id="CLU_036330_1_0_1"/>
<dbReference type="InParanoid" id="W3X935"/>
<comment type="subcellular location">
    <subcellularLocation>
        <location evidence="1">Nucleus</location>
    </subcellularLocation>
</comment>
<dbReference type="GeneID" id="19271696"/>
<dbReference type="GO" id="GO:0000976">
    <property type="term" value="F:transcription cis-regulatory region binding"/>
    <property type="evidence" value="ECO:0007669"/>
    <property type="project" value="TreeGrafter"/>
</dbReference>
<dbReference type="GO" id="GO:0005634">
    <property type="term" value="C:nucleus"/>
    <property type="evidence" value="ECO:0007669"/>
    <property type="project" value="UniProtKB-SubCell"/>
</dbReference>
<dbReference type="Pfam" id="PF11951">
    <property type="entry name" value="Fungal_trans_2"/>
    <property type="match status" value="1"/>
</dbReference>
<dbReference type="EMBL" id="KI912112">
    <property type="protein sequence ID" value="ETS81681.1"/>
    <property type="molecule type" value="Genomic_DNA"/>
</dbReference>
<sequence>MAESNVAKESSVFRNPGSPALDIFPNVRNSFYNSIDKKTLDKLVVHWENNIASRMVWVDSDKNPYRMFVAPLAYTVPVVGLAMAAVSSQHASSPAGYEELSRKARDEAIDMISAYVKNITSHVLAGHDVGMQLNEQSVERMLAAMLLLSCYEMTDSGSSAADFHRRAARSLVNTFETTRHKRSALFEFLRNQLSIHDVMACTTSFQRSTMKDVILPSPKDQSVLFSSFLTYLYDVTLLSSELPSSRARSVRLGLSLRHIQTQFEVARGETLMACGRLMIEPASRRRDFICVVNIMHYAAMLYAARCLDLGSPQICSGYLDSLFDQIAAMSVAKDWLHCIAWAVFVAGTECHGDGRRQAIIAELYDQLCENMRFRNFHDAMHFLRDFWNGTDADWRWLARDWESSGHGVLLS</sequence>
<protein>
    <recommendedName>
        <fullName evidence="5">Transcription factor domain-containing protein</fullName>
    </recommendedName>
</protein>
<evidence type="ECO:0000313" key="4">
    <source>
        <dbReference type="Proteomes" id="UP000030651"/>
    </source>
</evidence>
<evidence type="ECO:0000256" key="1">
    <source>
        <dbReference type="ARBA" id="ARBA00004123"/>
    </source>
</evidence>
<dbReference type="PANTHER" id="PTHR37534:SF15">
    <property type="entry name" value="ZN(II)2CYS6 TRANSCRIPTION FACTOR (EUROFUNG)"/>
    <property type="match status" value="1"/>
</dbReference>
<evidence type="ECO:0000313" key="3">
    <source>
        <dbReference type="EMBL" id="ETS81681.1"/>
    </source>
</evidence>
<dbReference type="Proteomes" id="UP000030651">
    <property type="component" value="Unassembled WGS sequence"/>
</dbReference>
<keyword evidence="2" id="KW-0539">Nucleus</keyword>
<keyword evidence="4" id="KW-1185">Reference proteome</keyword>
<name>W3X935_PESFW</name>
<evidence type="ECO:0008006" key="5">
    <source>
        <dbReference type="Google" id="ProtNLM"/>
    </source>
</evidence>
<dbReference type="PANTHER" id="PTHR37534">
    <property type="entry name" value="TRANSCRIPTIONAL ACTIVATOR PROTEIN UGA3"/>
    <property type="match status" value="1"/>
</dbReference>
<organism evidence="3 4">
    <name type="scientific">Pestalotiopsis fici (strain W106-1 / CGMCC3.15140)</name>
    <dbReference type="NCBI Taxonomy" id="1229662"/>
    <lineage>
        <taxon>Eukaryota</taxon>
        <taxon>Fungi</taxon>
        <taxon>Dikarya</taxon>
        <taxon>Ascomycota</taxon>
        <taxon>Pezizomycotina</taxon>
        <taxon>Sordariomycetes</taxon>
        <taxon>Xylariomycetidae</taxon>
        <taxon>Amphisphaeriales</taxon>
        <taxon>Sporocadaceae</taxon>
        <taxon>Pestalotiopsis</taxon>
    </lineage>
</organism>
<evidence type="ECO:0000256" key="2">
    <source>
        <dbReference type="ARBA" id="ARBA00023242"/>
    </source>
</evidence>
<dbReference type="RefSeq" id="XP_007833455.1">
    <property type="nucleotide sequence ID" value="XM_007835264.1"/>
</dbReference>
<accession>W3X935</accession>
<dbReference type="AlphaFoldDB" id="W3X935"/>
<dbReference type="OrthoDB" id="3251668at2759"/>
<proteinExistence type="predicted"/>
<dbReference type="OMA" id="PWRQVII"/>
<dbReference type="GO" id="GO:0003700">
    <property type="term" value="F:DNA-binding transcription factor activity"/>
    <property type="evidence" value="ECO:0007669"/>
    <property type="project" value="TreeGrafter"/>
</dbReference>
<dbReference type="eggNOG" id="ENOG502SK6R">
    <property type="taxonomic scope" value="Eukaryota"/>
</dbReference>
<dbReference type="InterPro" id="IPR021858">
    <property type="entry name" value="Fun_TF"/>
</dbReference>
<gene>
    <name evidence="3" type="ORF">PFICI_06683</name>
</gene>